<feature type="domain" description="TACO1/YebC-like N-terminal" evidence="8">
    <location>
        <begin position="5"/>
        <end position="74"/>
    </location>
</feature>
<sequence>MGRIFEVRKATMFARWDRMAKQFTRIGKEINIAVKAGGGDPDNNPALRRCMQNAKSVNMPKDRVEAAIKKALGKDTENYDEVLYEGYAPHGVAILVETATDNPTRTVANVRSHFNKGGGSMGTNGSVSFQFKKMGVFKLNPEGLNIEELELELIDAGLEEMGESIDEHDNQVIVLRCAFTDFGNLQKALEDKNITPISSELEWIPTVTVPVNDEQAEEISKLIDRLEQDDDVNKVFHNMQ</sequence>
<comment type="caution">
    <text evidence="9">The sequence shown here is derived from an EMBL/GenBank/DDBJ whole genome shotgun (WGS) entry which is preliminary data.</text>
</comment>
<keyword evidence="2 6" id="KW-0963">Cytoplasm</keyword>
<accession>A0AAE3IPD4</accession>
<dbReference type="EMBL" id="JAOTPL010000027">
    <property type="protein sequence ID" value="MCU7695404.1"/>
    <property type="molecule type" value="Genomic_DNA"/>
</dbReference>
<gene>
    <name evidence="9" type="ORF">OD355_12835</name>
</gene>
<dbReference type="InterPro" id="IPR048300">
    <property type="entry name" value="TACO1_YebC-like_2nd/3rd_dom"/>
</dbReference>
<evidence type="ECO:0000256" key="5">
    <source>
        <dbReference type="ARBA" id="ARBA00023163"/>
    </source>
</evidence>
<evidence type="ECO:0000256" key="1">
    <source>
        <dbReference type="ARBA" id="ARBA00008724"/>
    </source>
</evidence>
<dbReference type="HAMAP" id="MF_00693">
    <property type="entry name" value="Transcrip_reg_TACO1"/>
    <property type="match status" value="1"/>
</dbReference>
<dbReference type="Gene3D" id="1.10.10.200">
    <property type="match status" value="1"/>
</dbReference>
<dbReference type="InterPro" id="IPR026564">
    <property type="entry name" value="Transcrip_reg_TACO1-like_dom3"/>
</dbReference>
<dbReference type="GO" id="GO:0005829">
    <property type="term" value="C:cytosol"/>
    <property type="evidence" value="ECO:0007669"/>
    <property type="project" value="TreeGrafter"/>
</dbReference>
<evidence type="ECO:0000259" key="7">
    <source>
        <dbReference type="Pfam" id="PF01709"/>
    </source>
</evidence>
<keyword evidence="10" id="KW-1185">Reference proteome</keyword>
<dbReference type="InterPro" id="IPR029072">
    <property type="entry name" value="YebC-like"/>
</dbReference>
<dbReference type="NCBIfam" id="TIGR01033">
    <property type="entry name" value="YebC/PmpR family DNA-binding transcriptional regulator"/>
    <property type="match status" value="1"/>
</dbReference>
<evidence type="ECO:0000259" key="8">
    <source>
        <dbReference type="Pfam" id="PF20772"/>
    </source>
</evidence>
<keyword evidence="5 6" id="KW-0804">Transcription</keyword>
<dbReference type="NCBIfam" id="NF009044">
    <property type="entry name" value="PRK12378.1"/>
    <property type="match status" value="1"/>
</dbReference>
<keyword evidence="3 6" id="KW-0805">Transcription regulation</keyword>
<dbReference type="PANTHER" id="PTHR12532">
    <property type="entry name" value="TRANSLATIONAL ACTIVATOR OF CYTOCHROME C OXIDASE 1"/>
    <property type="match status" value="1"/>
</dbReference>
<reference evidence="9" key="1">
    <citation type="submission" date="2022-10" db="EMBL/GenBank/DDBJ databases">
        <authorList>
            <person name="Kim H.S."/>
            <person name="Kim J.-S."/>
            <person name="Suh M.K."/>
            <person name="Eom M.K."/>
            <person name="Lee J.-S."/>
        </authorList>
    </citation>
    <scope>NUCLEOTIDE SEQUENCE</scope>
    <source>
        <strain evidence="9">LIP-5</strain>
    </source>
</reference>
<evidence type="ECO:0000256" key="3">
    <source>
        <dbReference type="ARBA" id="ARBA00023015"/>
    </source>
</evidence>
<dbReference type="Proteomes" id="UP001209317">
    <property type="component" value="Unassembled WGS sequence"/>
</dbReference>
<feature type="domain" description="TACO1/YebC-like second and third" evidence="7">
    <location>
        <begin position="79"/>
        <end position="239"/>
    </location>
</feature>
<dbReference type="SUPFAM" id="SSF75625">
    <property type="entry name" value="YebC-like"/>
    <property type="match status" value="1"/>
</dbReference>
<evidence type="ECO:0000313" key="9">
    <source>
        <dbReference type="EMBL" id="MCU7695404.1"/>
    </source>
</evidence>
<evidence type="ECO:0000256" key="2">
    <source>
        <dbReference type="ARBA" id="ARBA00022490"/>
    </source>
</evidence>
<dbReference type="Gene3D" id="3.30.70.980">
    <property type="match status" value="2"/>
</dbReference>
<organism evidence="9 10">
    <name type="scientific">Haoranjiania flava</name>
    <dbReference type="NCBI Taxonomy" id="1856322"/>
    <lineage>
        <taxon>Bacteria</taxon>
        <taxon>Pseudomonadati</taxon>
        <taxon>Bacteroidota</taxon>
        <taxon>Chitinophagia</taxon>
        <taxon>Chitinophagales</taxon>
        <taxon>Chitinophagaceae</taxon>
        <taxon>Haoranjiania</taxon>
    </lineage>
</organism>
<dbReference type="GO" id="GO:0006355">
    <property type="term" value="P:regulation of DNA-templated transcription"/>
    <property type="evidence" value="ECO:0007669"/>
    <property type="project" value="UniProtKB-UniRule"/>
</dbReference>
<comment type="similarity">
    <text evidence="1 6">Belongs to the TACO1 family.</text>
</comment>
<evidence type="ECO:0000256" key="6">
    <source>
        <dbReference type="HAMAP-Rule" id="MF_00693"/>
    </source>
</evidence>
<name>A0AAE3IPD4_9BACT</name>
<dbReference type="RefSeq" id="WP_263038892.1">
    <property type="nucleotide sequence ID" value="NZ_JAOTPL010000027.1"/>
</dbReference>
<dbReference type="FunFam" id="1.10.10.200:FF:000004">
    <property type="entry name" value="Probable transcriptional regulatory protein BSBG_02618"/>
    <property type="match status" value="1"/>
</dbReference>
<evidence type="ECO:0000256" key="4">
    <source>
        <dbReference type="ARBA" id="ARBA00023125"/>
    </source>
</evidence>
<dbReference type="InterPro" id="IPR002876">
    <property type="entry name" value="Transcrip_reg_TACO1-like"/>
</dbReference>
<evidence type="ECO:0000313" key="10">
    <source>
        <dbReference type="Proteomes" id="UP001209317"/>
    </source>
</evidence>
<proteinExistence type="inferred from homology"/>
<dbReference type="InterPro" id="IPR017856">
    <property type="entry name" value="Integrase-like_N"/>
</dbReference>
<comment type="subcellular location">
    <subcellularLocation>
        <location evidence="6">Cytoplasm</location>
    </subcellularLocation>
</comment>
<protein>
    <recommendedName>
        <fullName evidence="6">Probable transcriptional regulatory protein OD355_12835</fullName>
    </recommendedName>
</protein>
<dbReference type="NCBIfam" id="NF001030">
    <property type="entry name" value="PRK00110.1"/>
    <property type="match status" value="1"/>
</dbReference>
<dbReference type="Pfam" id="PF01709">
    <property type="entry name" value="Transcrip_reg"/>
    <property type="match status" value="1"/>
</dbReference>
<dbReference type="AlphaFoldDB" id="A0AAE3IPD4"/>
<keyword evidence="4 6" id="KW-0238">DNA-binding</keyword>
<dbReference type="GO" id="GO:0003677">
    <property type="term" value="F:DNA binding"/>
    <property type="evidence" value="ECO:0007669"/>
    <property type="project" value="UniProtKB-UniRule"/>
</dbReference>
<dbReference type="Pfam" id="PF20772">
    <property type="entry name" value="TACO1_YebC_N"/>
    <property type="match status" value="1"/>
</dbReference>
<dbReference type="InterPro" id="IPR049083">
    <property type="entry name" value="TACO1_YebC_N"/>
</dbReference>
<dbReference type="PANTHER" id="PTHR12532:SF6">
    <property type="entry name" value="TRANSCRIPTIONAL REGULATORY PROTEIN YEBC-RELATED"/>
    <property type="match status" value="1"/>
</dbReference>